<protein>
    <submittedName>
        <fullName evidence="2">Uncharacterized protein</fullName>
    </submittedName>
</protein>
<feature type="region of interest" description="Disordered" evidence="1">
    <location>
        <begin position="87"/>
        <end position="114"/>
    </location>
</feature>
<accession>A0A9N7U400</accession>
<dbReference type="Proteomes" id="UP001153269">
    <property type="component" value="Unassembled WGS sequence"/>
</dbReference>
<dbReference type="EMBL" id="CADEAL010000712">
    <property type="protein sequence ID" value="CAB1424191.1"/>
    <property type="molecule type" value="Genomic_DNA"/>
</dbReference>
<evidence type="ECO:0000256" key="1">
    <source>
        <dbReference type="SAM" id="MobiDB-lite"/>
    </source>
</evidence>
<feature type="region of interest" description="Disordered" evidence="1">
    <location>
        <begin position="1"/>
        <end position="49"/>
    </location>
</feature>
<dbReference type="AlphaFoldDB" id="A0A9N7U400"/>
<feature type="compositionally biased region" description="Polar residues" evidence="1">
    <location>
        <begin position="1"/>
        <end position="14"/>
    </location>
</feature>
<gene>
    <name evidence="2" type="ORF">PLEPLA_LOCUS12112</name>
</gene>
<organism evidence="2 3">
    <name type="scientific">Pleuronectes platessa</name>
    <name type="common">European plaice</name>
    <dbReference type="NCBI Taxonomy" id="8262"/>
    <lineage>
        <taxon>Eukaryota</taxon>
        <taxon>Metazoa</taxon>
        <taxon>Chordata</taxon>
        <taxon>Craniata</taxon>
        <taxon>Vertebrata</taxon>
        <taxon>Euteleostomi</taxon>
        <taxon>Actinopterygii</taxon>
        <taxon>Neopterygii</taxon>
        <taxon>Teleostei</taxon>
        <taxon>Neoteleostei</taxon>
        <taxon>Acanthomorphata</taxon>
        <taxon>Carangaria</taxon>
        <taxon>Pleuronectiformes</taxon>
        <taxon>Pleuronectoidei</taxon>
        <taxon>Pleuronectidae</taxon>
        <taxon>Pleuronectes</taxon>
    </lineage>
</organism>
<evidence type="ECO:0000313" key="3">
    <source>
        <dbReference type="Proteomes" id="UP001153269"/>
    </source>
</evidence>
<comment type="caution">
    <text evidence="2">The sequence shown here is derived from an EMBL/GenBank/DDBJ whole genome shotgun (WGS) entry which is preliminary data.</text>
</comment>
<sequence>MSIPRSPNSHQLDNPLSARSDRSPPAEPDDREQPSQGTRPGACHRGAPGLGCAAAASLRLDVHLGNKRRGLHSPLRAHSGRRLLCSAKSHKKAERRKTEAEPVAGKQSGYHHEAKETLSDNCQGFPQVGKVLPGNQGAASSGCGV</sequence>
<reference evidence="2" key="1">
    <citation type="submission" date="2020-03" db="EMBL/GenBank/DDBJ databases">
        <authorList>
            <person name="Weist P."/>
        </authorList>
    </citation>
    <scope>NUCLEOTIDE SEQUENCE</scope>
</reference>
<evidence type="ECO:0000313" key="2">
    <source>
        <dbReference type="EMBL" id="CAB1424191.1"/>
    </source>
</evidence>
<keyword evidence="3" id="KW-1185">Reference proteome</keyword>
<proteinExistence type="predicted"/>
<name>A0A9N7U400_PLEPL</name>